<accession>X7ZIM8</accession>
<gene>
    <name evidence="1" type="ORF">I553_10362</name>
</gene>
<proteinExistence type="predicted"/>
<evidence type="ECO:0000313" key="1">
    <source>
        <dbReference type="EMBL" id="EUA19204.1"/>
    </source>
</evidence>
<reference evidence="1" key="1">
    <citation type="submission" date="2014-01" db="EMBL/GenBank/DDBJ databases">
        <authorList>
            <person name="Brown-Elliot B."/>
            <person name="Wallace R."/>
            <person name="Lenaerts A."/>
            <person name="Ordway D."/>
            <person name="DeGroote M.A."/>
            <person name="Parker T."/>
            <person name="Sizemore C."/>
            <person name="Tallon L.J."/>
            <person name="Sadzewicz L.K."/>
            <person name="Sengamalay N."/>
            <person name="Fraser C.M."/>
            <person name="Hine E."/>
            <person name="Shefchek K.A."/>
            <person name="Das S.P."/>
            <person name="Tettelin H."/>
        </authorList>
    </citation>
    <scope>NUCLEOTIDE SEQUENCE [LARGE SCALE GENOMIC DNA]</scope>
    <source>
        <strain evidence="1">4042</strain>
    </source>
</reference>
<sequence>MSVSAGAALLIGKGHAIDRAQRDLMNSGRIGVGGLHRHSVGRTGLTDADLELAARFLASDGTVDVLVLAVDHDFRVARSADFLSTPLEHPARAATIIAAPPATTNQRFTAISFVSWPVNSGGPSQAVWCSFDQRSCEWPKNLPPTRLAVQWG</sequence>
<protein>
    <submittedName>
        <fullName evidence="1">Uncharacterized protein</fullName>
    </submittedName>
</protein>
<name>X7ZIM8_MYCXE</name>
<dbReference type="AlphaFoldDB" id="X7ZIM8"/>
<dbReference type="EMBL" id="JAOB01000073">
    <property type="protein sequence ID" value="EUA19204.1"/>
    <property type="molecule type" value="Genomic_DNA"/>
</dbReference>
<organism evidence="1">
    <name type="scientific">Mycobacterium xenopi 4042</name>
    <dbReference type="NCBI Taxonomy" id="1299334"/>
    <lineage>
        <taxon>Bacteria</taxon>
        <taxon>Bacillati</taxon>
        <taxon>Actinomycetota</taxon>
        <taxon>Actinomycetes</taxon>
        <taxon>Mycobacteriales</taxon>
        <taxon>Mycobacteriaceae</taxon>
        <taxon>Mycobacterium</taxon>
    </lineage>
</organism>
<comment type="caution">
    <text evidence="1">The sequence shown here is derived from an EMBL/GenBank/DDBJ whole genome shotgun (WGS) entry which is preliminary data.</text>
</comment>